<name>A0A0F9AEH9_9ZZZZ</name>
<accession>A0A0F9AEH9</accession>
<dbReference type="AlphaFoldDB" id="A0A0F9AEH9"/>
<comment type="caution">
    <text evidence="2">The sequence shown here is derived from an EMBL/GenBank/DDBJ whole genome shotgun (WGS) entry which is preliminary data.</text>
</comment>
<keyword evidence="1" id="KW-1133">Transmembrane helix</keyword>
<evidence type="ECO:0000313" key="2">
    <source>
        <dbReference type="EMBL" id="KKK76849.1"/>
    </source>
</evidence>
<feature type="transmembrane region" description="Helical" evidence="1">
    <location>
        <begin position="20"/>
        <end position="53"/>
    </location>
</feature>
<feature type="non-terminal residue" evidence="2">
    <location>
        <position position="1"/>
    </location>
</feature>
<sequence>RWTNWLATTSTDIVKAVLGAIGGILFGLLIAKAAIAVVAIGAGIIVGVGISILLNQADIKLKITESLIKYLEQREKEFMRRASINIGEELHRVYLVTTESIVKSVKIKVKKELNGFINELVNPW</sequence>
<proteinExistence type="predicted"/>
<reference evidence="2" key="1">
    <citation type="journal article" date="2015" name="Nature">
        <title>Complex archaea that bridge the gap between prokaryotes and eukaryotes.</title>
        <authorList>
            <person name="Spang A."/>
            <person name="Saw J.H."/>
            <person name="Jorgensen S.L."/>
            <person name="Zaremba-Niedzwiedzka K."/>
            <person name="Martijn J."/>
            <person name="Lind A.E."/>
            <person name="van Eijk R."/>
            <person name="Schleper C."/>
            <person name="Guy L."/>
            <person name="Ettema T.J."/>
        </authorList>
    </citation>
    <scope>NUCLEOTIDE SEQUENCE</scope>
</reference>
<keyword evidence="1" id="KW-0812">Transmembrane</keyword>
<organism evidence="2">
    <name type="scientific">marine sediment metagenome</name>
    <dbReference type="NCBI Taxonomy" id="412755"/>
    <lineage>
        <taxon>unclassified sequences</taxon>
        <taxon>metagenomes</taxon>
        <taxon>ecological metagenomes</taxon>
    </lineage>
</organism>
<gene>
    <name evidence="2" type="ORF">LCGC14_2859520</name>
</gene>
<evidence type="ECO:0000256" key="1">
    <source>
        <dbReference type="SAM" id="Phobius"/>
    </source>
</evidence>
<protein>
    <submittedName>
        <fullName evidence="2">Uncharacterized protein</fullName>
    </submittedName>
</protein>
<keyword evidence="1" id="KW-0472">Membrane</keyword>
<dbReference type="EMBL" id="LAZR01055227">
    <property type="protein sequence ID" value="KKK76849.1"/>
    <property type="molecule type" value="Genomic_DNA"/>
</dbReference>